<dbReference type="EC" id="6.3.4.5" evidence="3 9"/>
<feature type="binding site" evidence="9">
    <location>
        <position position="183"/>
    </location>
    <ligand>
        <name>L-aspartate</name>
        <dbReference type="ChEBI" id="CHEBI:29991"/>
    </ligand>
</feature>
<dbReference type="KEGG" id="saal:L336_0582"/>
<keyword evidence="9" id="KW-0963">Cytoplasm</keyword>
<evidence type="ECO:0000313" key="13">
    <source>
        <dbReference type="Proteomes" id="UP000013893"/>
    </source>
</evidence>
<dbReference type="HOGENOM" id="CLU_032784_4_2_0"/>
<dbReference type="InterPro" id="IPR024074">
    <property type="entry name" value="AS_cat/multimer_dom_body"/>
</dbReference>
<dbReference type="InterPro" id="IPR018223">
    <property type="entry name" value="Arginosuc_synth_CS"/>
</dbReference>
<evidence type="ECO:0000259" key="10">
    <source>
        <dbReference type="Pfam" id="PF00764"/>
    </source>
</evidence>
<name>R4PVL5_9BACT</name>
<keyword evidence="13" id="KW-1185">Reference proteome</keyword>
<dbReference type="Pfam" id="PF20979">
    <property type="entry name" value="Arginosuc_syn_C"/>
    <property type="match status" value="1"/>
</dbReference>
<dbReference type="Gene3D" id="1.20.5.470">
    <property type="entry name" value="Single helix bin"/>
    <property type="match status" value="1"/>
</dbReference>
<dbReference type="PANTHER" id="PTHR11587">
    <property type="entry name" value="ARGININOSUCCINATE SYNTHASE"/>
    <property type="match status" value="1"/>
</dbReference>
<dbReference type="SUPFAM" id="SSF69864">
    <property type="entry name" value="Argininosuccinate synthetase, C-terminal domain"/>
    <property type="match status" value="1"/>
</dbReference>
<evidence type="ECO:0000256" key="1">
    <source>
        <dbReference type="ARBA" id="ARBA00004967"/>
    </source>
</evidence>
<sequence>MLISVVAFAIKEGMFRIYHLNQNRALAPRGRIYYHKKGPTMNKEVTNYKKVASHEAHPNTFSRCLLLYSGGLDTSVMLKWIQETYHCEIITLTIDIGQTADDLTAIEAKAKKLGAKKTITYDAKKEFAEKFLSHAIKANADYQGGYALSTPLGRIIISELAVKFAKENNCHVIAHGATGKGNDQVRFESYITTLDPSLKIIAPVREWSMGREAEIAYAIAHDIPVVQTLDSPYSKDENMWGITSEGGEIEHPSLIPKTHAILSWCNPLDKTPQDATRIVIGFKNGVPVSIDGKPQSLTGIIETCNTIGATHGVGVVTLIEDRLVGLKVRGVYENPAATILITAHKKLEQLVSTRVENELKGLMDTKWAYMVYAAQWHEPTLHHISAYIDDHNKKVTGEVTVELHKGHANVVSLTSPHSLFDHSLATFDTSEAFNQNASAGFIEIYTLAQKTAYGVFTYDDN</sequence>
<feature type="domain" description="Arginosuccinate synthase-like N-terminal" evidence="10">
    <location>
        <begin position="65"/>
        <end position="224"/>
    </location>
</feature>
<dbReference type="InterPro" id="IPR001518">
    <property type="entry name" value="Arginosuc_synth"/>
</dbReference>
<dbReference type="Pfam" id="PF00764">
    <property type="entry name" value="Arginosuc_synth"/>
    <property type="match status" value="1"/>
</dbReference>
<evidence type="ECO:0000256" key="3">
    <source>
        <dbReference type="ARBA" id="ARBA00012286"/>
    </source>
</evidence>
<keyword evidence="6 9" id="KW-0028">Amino-acid biosynthesis</keyword>
<feature type="binding site" evidence="9">
    <location>
        <position position="320"/>
    </location>
    <ligand>
        <name>L-citrulline</name>
        <dbReference type="ChEBI" id="CHEBI:57743"/>
    </ligand>
</feature>
<evidence type="ECO:0000313" key="12">
    <source>
        <dbReference type="EMBL" id="AGL62285.1"/>
    </source>
</evidence>
<evidence type="ECO:0000256" key="7">
    <source>
        <dbReference type="ARBA" id="ARBA00022741"/>
    </source>
</evidence>
<dbReference type="NCBIfam" id="NF001770">
    <property type="entry name" value="PRK00509.1"/>
    <property type="match status" value="1"/>
</dbReference>
<evidence type="ECO:0000256" key="9">
    <source>
        <dbReference type="HAMAP-Rule" id="MF_00005"/>
    </source>
</evidence>
<reference evidence="12 13" key="1">
    <citation type="journal article" date="2013" name="Nat. Biotechnol.">
        <title>Genome sequences of rare, uncultured bacteria obtained by differential coverage binning of multiple metagenomes.</title>
        <authorList>
            <person name="Albertsen M."/>
            <person name="Hugenholtz P."/>
            <person name="Skarshewski A."/>
            <person name="Nielsen K.L."/>
            <person name="Tyson G.W."/>
            <person name="Nielsen P.H."/>
        </authorList>
    </citation>
    <scope>NUCLEOTIDE SEQUENCE [LARGE SCALE GENOMIC DNA]</scope>
    <source>
        <strain evidence="12">TM71</strain>
    </source>
</reference>
<evidence type="ECO:0000256" key="6">
    <source>
        <dbReference type="ARBA" id="ARBA00022605"/>
    </source>
</evidence>
<evidence type="ECO:0000256" key="5">
    <source>
        <dbReference type="ARBA" id="ARBA00022598"/>
    </source>
</evidence>
<dbReference type="PROSITE" id="PS00565">
    <property type="entry name" value="ARGININOSUCCIN_SYN_2"/>
    <property type="match status" value="1"/>
</dbReference>
<keyword evidence="4 9" id="KW-0055">Arginine biosynthesis</keyword>
<gene>
    <name evidence="9 12" type="primary">argG</name>
    <name evidence="12" type="ORF">L336_0582</name>
</gene>
<dbReference type="InterPro" id="IPR048268">
    <property type="entry name" value="Arginosuc_syn_C"/>
</dbReference>
<feature type="binding site" evidence="9">
    <location>
        <position position="332"/>
    </location>
    <ligand>
        <name>L-citrulline</name>
        <dbReference type="ChEBI" id="CHEBI:57743"/>
    </ligand>
</feature>
<dbReference type="STRING" id="1332188.L336_0582"/>
<feature type="domain" description="Arginosuccinate synthase C-terminal" evidence="11">
    <location>
        <begin position="233"/>
        <end position="451"/>
    </location>
</feature>
<dbReference type="FunFam" id="3.90.1260.10:FF:000007">
    <property type="entry name" value="Argininosuccinate synthase"/>
    <property type="match status" value="1"/>
</dbReference>
<dbReference type="NCBIfam" id="TIGR00032">
    <property type="entry name" value="argG"/>
    <property type="match status" value="1"/>
</dbReference>
<evidence type="ECO:0000256" key="8">
    <source>
        <dbReference type="ARBA" id="ARBA00022840"/>
    </source>
</evidence>
<dbReference type="PROSITE" id="PS00564">
    <property type="entry name" value="ARGININOSUCCIN_SYN_1"/>
    <property type="match status" value="1"/>
</dbReference>
<feature type="binding site" evidence="9">
    <location>
        <position position="182"/>
    </location>
    <ligand>
        <name>L-aspartate</name>
        <dbReference type="ChEBI" id="CHEBI:29991"/>
    </ligand>
</feature>
<dbReference type="PANTHER" id="PTHR11587:SF2">
    <property type="entry name" value="ARGININOSUCCINATE SYNTHASE"/>
    <property type="match status" value="1"/>
</dbReference>
<feature type="binding site" evidence="9">
    <location>
        <position position="234"/>
    </location>
    <ligand>
        <name>L-citrulline</name>
        <dbReference type="ChEBI" id="CHEBI:57743"/>
    </ligand>
</feature>
<dbReference type="GO" id="GO:0005524">
    <property type="term" value="F:ATP binding"/>
    <property type="evidence" value="ECO:0007669"/>
    <property type="project" value="UniProtKB-UniRule"/>
</dbReference>
<evidence type="ECO:0000256" key="2">
    <source>
        <dbReference type="ARBA" id="ARBA00011881"/>
    </source>
</evidence>
<dbReference type="HAMAP" id="MF_00005">
    <property type="entry name" value="Arg_succ_synth_type1"/>
    <property type="match status" value="1"/>
</dbReference>
<feature type="binding site" evidence="9">
    <location>
        <position position="176"/>
    </location>
    <ligand>
        <name>ATP</name>
        <dbReference type="ChEBI" id="CHEBI:30616"/>
    </ligand>
</feature>
<dbReference type="GO" id="GO:0004055">
    <property type="term" value="F:argininosuccinate synthase activity"/>
    <property type="evidence" value="ECO:0007669"/>
    <property type="project" value="UniProtKB-UniRule"/>
</dbReference>
<protein>
    <recommendedName>
        <fullName evidence="3 9">Argininosuccinate synthase</fullName>
        <ecNumber evidence="3 9">6.3.4.5</ecNumber>
    </recommendedName>
    <alternativeName>
        <fullName evidence="9">Citrulline--aspartate ligase</fullName>
    </alternativeName>
</protein>
<dbReference type="EMBL" id="CP005957">
    <property type="protein sequence ID" value="AGL62285.1"/>
    <property type="molecule type" value="Genomic_DNA"/>
</dbReference>
<dbReference type="Gene3D" id="3.40.50.620">
    <property type="entry name" value="HUPs"/>
    <property type="match status" value="1"/>
</dbReference>
<comment type="subcellular location">
    <subcellularLocation>
        <location evidence="9">Cytoplasm</location>
    </subcellularLocation>
</comment>
<dbReference type="GO" id="GO:0000050">
    <property type="term" value="P:urea cycle"/>
    <property type="evidence" value="ECO:0007669"/>
    <property type="project" value="TreeGrafter"/>
</dbReference>
<feature type="binding site" evidence="9">
    <location>
        <position position="182"/>
    </location>
    <ligand>
        <name>L-citrulline</name>
        <dbReference type="ChEBI" id="CHEBI:57743"/>
    </ligand>
</feature>
<feature type="binding site" evidence="9">
    <location>
        <begin position="67"/>
        <end position="75"/>
    </location>
    <ligand>
        <name>ATP</name>
        <dbReference type="ChEBI" id="CHEBI:30616"/>
    </ligand>
</feature>
<dbReference type="AlphaFoldDB" id="R4PVL5"/>
<dbReference type="GO" id="GO:0000053">
    <property type="term" value="P:argininosuccinate metabolic process"/>
    <property type="evidence" value="ECO:0007669"/>
    <property type="project" value="TreeGrafter"/>
</dbReference>
<keyword evidence="8 9" id="KW-0067">ATP-binding</keyword>
<dbReference type="CDD" id="cd01999">
    <property type="entry name" value="ASS"/>
    <property type="match status" value="1"/>
</dbReference>
<dbReference type="GO" id="GO:0005737">
    <property type="term" value="C:cytoplasm"/>
    <property type="evidence" value="ECO:0007669"/>
    <property type="project" value="UniProtKB-SubCell"/>
</dbReference>
<dbReference type="FunFam" id="3.40.50.620:FF:000019">
    <property type="entry name" value="Argininosuccinate synthase"/>
    <property type="match status" value="1"/>
</dbReference>
<keyword evidence="7 9" id="KW-0547">Nucleotide-binding</keyword>
<dbReference type="SUPFAM" id="SSF52402">
    <property type="entry name" value="Adenine nucleotide alpha hydrolases-like"/>
    <property type="match status" value="1"/>
</dbReference>
<comment type="catalytic activity">
    <reaction evidence="9">
        <text>L-citrulline + L-aspartate + ATP = 2-(N(omega)-L-arginino)succinate + AMP + diphosphate + H(+)</text>
        <dbReference type="Rhea" id="RHEA:10932"/>
        <dbReference type="ChEBI" id="CHEBI:15378"/>
        <dbReference type="ChEBI" id="CHEBI:29991"/>
        <dbReference type="ChEBI" id="CHEBI:30616"/>
        <dbReference type="ChEBI" id="CHEBI:33019"/>
        <dbReference type="ChEBI" id="CHEBI:57472"/>
        <dbReference type="ChEBI" id="CHEBI:57743"/>
        <dbReference type="ChEBI" id="CHEBI:456215"/>
        <dbReference type="EC" id="6.3.4.5"/>
    </reaction>
</comment>
<proteinExistence type="inferred from homology"/>
<dbReference type="Proteomes" id="UP000013893">
    <property type="component" value="Chromosome"/>
</dbReference>
<comment type="similarity">
    <text evidence="9">Belongs to the argininosuccinate synthase family. Type 1 subfamily.</text>
</comment>
<evidence type="ECO:0000256" key="4">
    <source>
        <dbReference type="ARBA" id="ARBA00022571"/>
    </source>
</evidence>
<dbReference type="InterPro" id="IPR048267">
    <property type="entry name" value="Arginosuc_syn_N"/>
</dbReference>
<dbReference type="InterPro" id="IPR014729">
    <property type="entry name" value="Rossmann-like_a/b/a_fold"/>
</dbReference>
<dbReference type="Gene3D" id="3.90.1260.10">
    <property type="entry name" value="Argininosuccinate synthetase, chain A, domain 2"/>
    <property type="match status" value="1"/>
</dbReference>
<dbReference type="PATRIC" id="fig|1332188.3.peg.570"/>
<comment type="subunit">
    <text evidence="2 9">Homotetramer.</text>
</comment>
<comment type="pathway">
    <text evidence="1 9">Amino-acid biosynthesis; L-arginine biosynthesis; L-arginine from L-ornithine and carbamoyl phosphate: step 2/3.</text>
</comment>
<dbReference type="GO" id="GO:0006526">
    <property type="term" value="P:L-arginine biosynthetic process"/>
    <property type="evidence" value="ECO:0007669"/>
    <property type="project" value="UniProtKB-UniRule"/>
</dbReference>
<feature type="binding site" evidence="9">
    <location>
        <position position="146"/>
    </location>
    <ligand>
        <name>L-citrulline</name>
        <dbReference type="ChEBI" id="CHEBI:57743"/>
    </ligand>
</feature>
<organism evidence="12 13">
    <name type="scientific">Candidatus Saccharimonas aalborgensis</name>
    <dbReference type="NCBI Taxonomy" id="1332188"/>
    <lineage>
        <taxon>Bacteria</taxon>
        <taxon>Candidatus Saccharimonadota</taxon>
        <taxon>Candidatus Saccharimonadia</taxon>
        <taxon>Candidatus Saccharimonadales</taxon>
        <taxon>Candidatus Saccharimonadaceae</taxon>
        <taxon>Candidatus Saccharimonas</taxon>
    </lineage>
</organism>
<feature type="binding site" evidence="9">
    <location>
        <position position="178"/>
    </location>
    <ligand>
        <name>L-aspartate</name>
        <dbReference type="ChEBI" id="CHEBI:29991"/>
    </ligand>
</feature>
<comment type="caution">
    <text evidence="9">Lacks conserved residue(s) required for the propagation of feature annotation.</text>
</comment>
<feature type="binding site" evidence="9">
    <location>
        <position position="186"/>
    </location>
    <ligand>
        <name>L-citrulline</name>
        <dbReference type="ChEBI" id="CHEBI:57743"/>
    </ligand>
</feature>
<accession>R4PVL5</accession>
<dbReference type="UniPathway" id="UPA00068">
    <property type="reaction ID" value="UER00113"/>
</dbReference>
<evidence type="ECO:0000259" key="11">
    <source>
        <dbReference type="Pfam" id="PF20979"/>
    </source>
</evidence>
<keyword evidence="5 9" id="KW-0436">Ligase</keyword>
<dbReference type="InterPro" id="IPR023434">
    <property type="entry name" value="Arginosuc_synth_type_1_subfam"/>
</dbReference>